<evidence type="ECO:0000313" key="1">
    <source>
        <dbReference type="EMBL" id="PHV70159.1"/>
    </source>
</evidence>
<dbReference type="Proteomes" id="UP000224460">
    <property type="component" value="Unassembled WGS sequence"/>
</dbReference>
<proteinExistence type="predicted"/>
<accession>A0AC61DA47</accession>
<evidence type="ECO:0000313" key="2">
    <source>
        <dbReference type="Proteomes" id="UP000224460"/>
    </source>
</evidence>
<keyword evidence="1" id="KW-0808">Transferase</keyword>
<name>A0AC61DA47_9FIRM</name>
<gene>
    <name evidence="1" type="ORF">CS063_11825</name>
</gene>
<dbReference type="EMBL" id="PEDL01000013">
    <property type="protein sequence ID" value="PHV70159.1"/>
    <property type="molecule type" value="Genomic_DNA"/>
</dbReference>
<keyword evidence="2" id="KW-1185">Reference proteome</keyword>
<protein>
    <submittedName>
        <fullName evidence="1">Glycosyl transferase family 2</fullName>
    </submittedName>
</protein>
<comment type="caution">
    <text evidence="1">The sequence shown here is derived from an EMBL/GenBank/DDBJ whole genome shotgun (WGS) entry which is preliminary data.</text>
</comment>
<reference evidence="1" key="1">
    <citation type="submission" date="2017-10" db="EMBL/GenBank/DDBJ databases">
        <title>Genome sequence of cellulolytic Lachnospiraceae bacterium XHS1971 isolated from hotspring sediment.</title>
        <authorList>
            <person name="Vasudevan G."/>
            <person name="Joshi A.J."/>
            <person name="Hivarkar S."/>
            <person name="Lanjekar V.B."/>
            <person name="Dhakephalkar P.K."/>
            <person name="Dagar S."/>
        </authorList>
    </citation>
    <scope>NUCLEOTIDE SEQUENCE</scope>
    <source>
        <strain evidence="1">XHS1971</strain>
    </source>
</reference>
<sequence length="257" mass="29859">MQDLISIIVPVYNASNTVEKTIQSILKQSYTHFEVIVIDDCSSDNSFEILEALEKIDKRIILYKNEKNLGVSQTRNYGISKAKGEFIAFLDSDDEWRENKLELQLQYIKKQQADLCYTAYEMVGEKDSLGVYCSVPAQVTYKELLKENSILCSSVLVRKSRLKEMPFNSEFFHEDFVLWLELLKEGCKAVGFQESLVRYQKGGRSADKLQASKNRWIIYRKCEQLGRLGAVYYFFHYMINGIKKYYVKTNSSKEIST</sequence>
<organism evidence="1 2">
    <name type="scientific">Sporanaerobium hydrogeniformans</name>
    <dbReference type="NCBI Taxonomy" id="3072179"/>
    <lineage>
        <taxon>Bacteria</taxon>
        <taxon>Bacillati</taxon>
        <taxon>Bacillota</taxon>
        <taxon>Clostridia</taxon>
        <taxon>Lachnospirales</taxon>
        <taxon>Lachnospiraceae</taxon>
        <taxon>Sporanaerobium</taxon>
    </lineage>
</organism>